<feature type="transmembrane region" description="Helical" evidence="6">
    <location>
        <begin position="148"/>
        <end position="173"/>
    </location>
</feature>
<protein>
    <submittedName>
        <fullName evidence="8">Related to major facilitator (MFS1) transporter</fullName>
    </submittedName>
</protein>
<keyword evidence="9" id="KW-1185">Reference proteome</keyword>
<feature type="transmembrane region" description="Helical" evidence="6">
    <location>
        <begin position="456"/>
        <end position="476"/>
    </location>
</feature>
<evidence type="ECO:0000259" key="7">
    <source>
        <dbReference type="PROSITE" id="PS50850"/>
    </source>
</evidence>
<feature type="region of interest" description="Disordered" evidence="5">
    <location>
        <begin position="1"/>
        <end position="32"/>
    </location>
</feature>
<feature type="transmembrane region" description="Helical" evidence="6">
    <location>
        <begin position="389"/>
        <end position="409"/>
    </location>
</feature>
<dbReference type="OrthoDB" id="10021397at2759"/>
<dbReference type="SUPFAM" id="SSF103473">
    <property type="entry name" value="MFS general substrate transporter"/>
    <property type="match status" value="1"/>
</dbReference>
<dbReference type="PANTHER" id="PTHR23501">
    <property type="entry name" value="MAJOR FACILITATOR SUPERFAMILY"/>
    <property type="match status" value="1"/>
</dbReference>
<evidence type="ECO:0000256" key="3">
    <source>
        <dbReference type="ARBA" id="ARBA00022989"/>
    </source>
</evidence>
<dbReference type="GO" id="GO:0005886">
    <property type="term" value="C:plasma membrane"/>
    <property type="evidence" value="ECO:0007669"/>
    <property type="project" value="TreeGrafter"/>
</dbReference>
<evidence type="ECO:0000313" key="9">
    <source>
        <dbReference type="Proteomes" id="UP000007148"/>
    </source>
</evidence>
<feature type="domain" description="Major facilitator superfamily (MFS) profile" evidence="7">
    <location>
        <begin position="57"/>
        <end position="550"/>
    </location>
</feature>
<comment type="caution">
    <text evidence="8">The sequence shown here is derived from an EMBL/GenBank/DDBJ whole genome shotgun (WGS) entry which is preliminary data.</text>
</comment>
<feature type="transmembrane region" description="Helical" evidence="6">
    <location>
        <begin position="180"/>
        <end position="199"/>
    </location>
</feature>
<dbReference type="eggNOG" id="KOG0254">
    <property type="taxonomic scope" value="Eukaryota"/>
</dbReference>
<reference evidence="8 9" key="1">
    <citation type="journal article" date="2011" name="PLoS Pathog.">
        <title>Endophytic Life Strategies Decoded by Genome and Transcriptome Analyses of the Mutualistic Root Symbiont Piriformospora indica.</title>
        <authorList>
            <person name="Zuccaro A."/>
            <person name="Lahrmann U."/>
            <person name="Guldener U."/>
            <person name="Langen G."/>
            <person name="Pfiffi S."/>
            <person name="Biedenkopf D."/>
            <person name="Wong P."/>
            <person name="Samans B."/>
            <person name="Grimm C."/>
            <person name="Basiewicz M."/>
            <person name="Murat C."/>
            <person name="Martin F."/>
            <person name="Kogel K.H."/>
        </authorList>
    </citation>
    <scope>NUCLEOTIDE SEQUENCE [LARGE SCALE GENOMIC DNA]</scope>
    <source>
        <strain evidence="8 9">DSM 11827</strain>
    </source>
</reference>
<dbReference type="GO" id="GO:0022857">
    <property type="term" value="F:transmembrane transporter activity"/>
    <property type="evidence" value="ECO:0007669"/>
    <property type="project" value="InterPro"/>
</dbReference>
<dbReference type="AlphaFoldDB" id="G4TSN9"/>
<evidence type="ECO:0000256" key="2">
    <source>
        <dbReference type="ARBA" id="ARBA00022692"/>
    </source>
</evidence>
<dbReference type="Gene3D" id="1.20.1720.10">
    <property type="entry name" value="Multidrug resistance protein D"/>
    <property type="match status" value="1"/>
</dbReference>
<keyword evidence="2 6" id="KW-0812">Transmembrane</keyword>
<evidence type="ECO:0000256" key="5">
    <source>
        <dbReference type="SAM" id="MobiDB-lite"/>
    </source>
</evidence>
<dbReference type="OMA" id="TSSHATW"/>
<keyword evidence="3 6" id="KW-1133">Transmembrane helix</keyword>
<feature type="transmembrane region" description="Helical" evidence="6">
    <location>
        <begin position="326"/>
        <end position="344"/>
    </location>
</feature>
<comment type="subcellular location">
    <subcellularLocation>
        <location evidence="1">Membrane</location>
        <topology evidence="1">Multi-pass membrane protein</topology>
    </subcellularLocation>
</comment>
<dbReference type="HOGENOM" id="CLU_000960_22_1_1"/>
<feature type="transmembrane region" description="Helical" evidence="6">
    <location>
        <begin position="286"/>
        <end position="305"/>
    </location>
</feature>
<feature type="transmembrane region" description="Helical" evidence="6">
    <location>
        <begin position="364"/>
        <end position="382"/>
    </location>
</feature>
<dbReference type="Proteomes" id="UP000007148">
    <property type="component" value="Unassembled WGS sequence"/>
</dbReference>
<dbReference type="InterPro" id="IPR036259">
    <property type="entry name" value="MFS_trans_sf"/>
</dbReference>
<feature type="transmembrane region" description="Helical" evidence="6">
    <location>
        <begin position="122"/>
        <end position="142"/>
    </location>
</feature>
<evidence type="ECO:0000256" key="1">
    <source>
        <dbReference type="ARBA" id="ARBA00004141"/>
    </source>
</evidence>
<accession>G4TSN9</accession>
<feature type="transmembrane region" description="Helical" evidence="6">
    <location>
        <begin position="60"/>
        <end position="79"/>
    </location>
</feature>
<gene>
    <name evidence="8" type="ORF">PIIN_08285</name>
</gene>
<dbReference type="InterPro" id="IPR020846">
    <property type="entry name" value="MFS_dom"/>
</dbReference>
<feature type="transmembrane region" description="Helical" evidence="6">
    <location>
        <begin position="421"/>
        <end position="444"/>
    </location>
</feature>
<feature type="transmembrane region" description="Helical" evidence="6">
    <location>
        <begin position="529"/>
        <end position="546"/>
    </location>
</feature>
<dbReference type="EMBL" id="CAFZ01000303">
    <property type="protein sequence ID" value="CCA74332.1"/>
    <property type="molecule type" value="Genomic_DNA"/>
</dbReference>
<feature type="transmembrane region" description="Helical" evidence="6">
    <location>
        <begin position="91"/>
        <end position="110"/>
    </location>
</feature>
<feature type="compositionally biased region" description="Basic and acidic residues" evidence="5">
    <location>
        <begin position="11"/>
        <end position="29"/>
    </location>
</feature>
<dbReference type="InParanoid" id="G4TSN9"/>
<feature type="transmembrane region" description="Helical" evidence="6">
    <location>
        <begin position="252"/>
        <end position="274"/>
    </location>
</feature>
<keyword evidence="4 6" id="KW-0472">Membrane</keyword>
<evidence type="ECO:0000256" key="4">
    <source>
        <dbReference type="ARBA" id="ARBA00023136"/>
    </source>
</evidence>
<dbReference type="InterPro" id="IPR011701">
    <property type="entry name" value="MFS"/>
</dbReference>
<evidence type="ECO:0000313" key="8">
    <source>
        <dbReference type="EMBL" id="CCA74332.1"/>
    </source>
</evidence>
<feature type="transmembrane region" description="Helical" evidence="6">
    <location>
        <begin position="211"/>
        <end position="231"/>
    </location>
</feature>
<proteinExistence type="predicted"/>
<evidence type="ECO:0000256" key="6">
    <source>
        <dbReference type="SAM" id="Phobius"/>
    </source>
</evidence>
<dbReference type="Gene3D" id="1.20.1250.20">
    <property type="entry name" value="MFS general substrate transporter like domains"/>
    <property type="match status" value="1"/>
</dbReference>
<organism evidence="8 9">
    <name type="scientific">Serendipita indica (strain DSM 11827)</name>
    <name type="common">Root endophyte fungus</name>
    <name type="synonym">Piriformospora indica</name>
    <dbReference type="NCBI Taxonomy" id="1109443"/>
    <lineage>
        <taxon>Eukaryota</taxon>
        <taxon>Fungi</taxon>
        <taxon>Dikarya</taxon>
        <taxon>Basidiomycota</taxon>
        <taxon>Agaricomycotina</taxon>
        <taxon>Agaricomycetes</taxon>
        <taxon>Sebacinales</taxon>
        <taxon>Serendipitaceae</taxon>
        <taxon>Serendipita</taxon>
    </lineage>
</organism>
<dbReference type="Pfam" id="PF07690">
    <property type="entry name" value="MFS_1"/>
    <property type="match status" value="1"/>
</dbReference>
<sequence>MADVASTAHTLVEEKDTAPSTPGEKKESQVEQGVVEAVKDDEKTTDTYLHGRKLALVHSGLLMTTFLVALDQSIVATALPKLVSQFNALDQITWIVAAYFLTQAGLLLLYGRILQIVSSKYLFLFCIVMFEIGSLGATRHALAPLVDIASNISIGVGGGGGFTTVITIVAEIAQLSVRPILMASFGATFGIAGVCGPIIGGAFTDHVSWRWCFWINLPLGAFSAVVVAALLPLHPPLGSTAESQGQSLVKKWLNLDWVGAILSLGMVTTLVLPLEWGGVTRAWDDKVIIALLVTAGVLFIIFGVWEYFKGDNALLPMHLLLNRTQLAGGIFAFFFMGTHLSAIYHIPFYYQARGHSASRSGVDMIPYVIAMVVSNLGTGGIVRKLGRYWYFMFTGPIFAAVGSGLLYTINTTEAKKVIGYQILLGFGIGQTFQLPIMAVQAEYANRLDMISTASSLQIFFQLLGGVCGIAITGSIFNNQLSDGLSVYQGVIPTQILDAVKQSVTVVFSLPTEFQLPIIDVYVSALRTTFIFGVPAMGIALISAIFVRNWNLHERGKVSTERMETKEVKAN</sequence>
<name>G4TSN9_SERID</name>
<dbReference type="PROSITE" id="PS50850">
    <property type="entry name" value="MFS"/>
    <property type="match status" value="1"/>
</dbReference>
<dbReference type="PANTHER" id="PTHR23501:SF198">
    <property type="entry name" value="AZOLE RESISTANCE PROTEIN 1-RELATED"/>
    <property type="match status" value="1"/>
</dbReference>